<dbReference type="EMBL" id="CM004478">
    <property type="protein sequence ID" value="OCT73063.1"/>
    <property type="molecule type" value="Genomic_DNA"/>
</dbReference>
<accession>A0A974CH49</accession>
<keyword evidence="8 10" id="KW-1133">Transmembrane helix</keyword>
<evidence type="ECO:0000256" key="3">
    <source>
        <dbReference type="ARBA" id="ARBA00011276"/>
    </source>
</evidence>
<dbReference type="Proteomes" id="UP000694892">
    <property type="component" value="Chromosome 7L"/>
</dbReference>
<evidence type="ECO:0000256" key="8">
    <source>
        <dbReference type="ARBA" id="ARBA00022989"/>
    </source>
</evidence>
<feature type="chain" id="PRO_5036963810" description="ER membrane protein complex subunit 10" evidence="11">
    <location>
        <begin position="39"/>
        <end position="267"/>
    </location>
</feature>
<sequence>MAAGCLGGQRAGPISGTVLGNRWAWLIALPLLLAAAAAQGSVCRLKTGDGRESESCGTNLELEHSFELDDSIDFKKRGSLFWSGTAEQSISILQKQLTEDERNKLRDIANLNGLYRIRIPRKLGITEEVNEYVTSFVRACSMVESHLSDEITVHTDISGNVIGISIVTFPGSCNGAEVEDVDLEMFNTTVHIQQPIAAAVPETAAFIERLEMEQAQKAKNPQEQKSFFAKYWMYIIPVVLFLMMSGASDAGNQGGNGGGGGGGGGGR</sequence>
<evidence type="ECO:0000256" key="2">
    <source>
        <dbReference type="ARBA" id="ARBA00007695"/>
    </source>
</evidence>
<feature type="signal peptide" evidence="11">
    <location>
        <begin position="1"/>
        <end position="38"/>
    </location>
</feature>
<comment type="subcellular location">
    <subcellularLocation>
        <location evidence="1">Endoplasmic reticulum membrane</location>
        <topology evidence="1">Single-pass type I membrane protein</topology>
    </subcellularLocation>
</comment>
<dbReference type="PANTHER" id="PTHR21397:SF4">
    <property type="entry name" value="ER MEMBRANE PROTEIN COMPLEX SUBUNIT 10"/>
    <property type="match status" value="1"/>
</dbReference>
<keyword evidence="9 10" id="KW-0472">Membrane</keyword>
<evidence type="ECO:0000256" key="6">
    <source>
        <dbReference type="ARBA" id="ARBA00022729"/>
    </source>
</evidence>
<keyword evidence="7" id="KW-0256">Endoplasmic reticulum</keyword>
<evidence type="ECO:0000256" key="10">
    <source>
        <dbReference type="SAM" id="Phobius"/>
    </source>
</evidence>
<evidence type="ECO:0000256" key="11">
    <source>
        <dbReference type="SAM" id="SignalP"/>
    </source>
</evidence>
<evidence type="ECO:0000256" key="7">
    <source>
        <dbReference type="ARBA" id="ARBA00022824"/>
    </source>
</evidence>
<evidence type="ECO:0000256" key="1">
    <source>
        <dbReference type="ARBA" id="ARBA00004115"/>
    </source>
</evidence>
<feature type="transmembrane region" description="Helical" evidence="10">
    <location>
        <begin position="227"/>
        <end position="247"/>
    </location>
</feature>
<name>A0A974CH49_XENLA</name>
<dbReference type="CDD" id="cd22209">
    <property type="entry name" value="EMC10"/>
    <property type="match status" value="1"/>
</dbReference>
<dbReference type="Pfam" id="PF21203">
    <property type="entry name" value="ECM10"/>
    <property type="match status" value="1"/>
</dbReference>
<proteinExistence type="inferred from homology"/>
<evidence type="ECO:0000256" key="4">
    <source>
        <dbReference type="ARBA" id="ARBA00020105"/>
    </source>
</evidence>
<dbReference type="OMA" id="QFNDVLW"/>
<keyword evidence="6 11" id="KW-0732">Signal</keyword>
<organism evidence="12 13">
    <name type="scientific">Xenopus laevis</name>
    <name type="common">African clawed frog</name>
    <dbReference type="NCBI Taxonomy" id="8355"/>
    <lineage>
        <taxon>Eukaryota</taxon>
        <taxon>Metazoa</taxon>
        <taxon>Chordata</taxon>
        <taxon>Craniata</taxon>
        <taxon>Vertebrata</taxon>
        <taxon>Euteleostomi</taxon>
        <taxon>Amphibia</taxon>
        <taxon>Batrachia</taxon>
        <taxon>Anura</taxon>
        <taxon>Pipoidea</taxon>
        <taxon>Pipidae</taxon>
        <taxon>Xenopodinae</taxon>
        <taxon>Xenopus</taxon>
        <taxon>Xenopus</taxon>
    </lineage>
</organism>
<dbReference type="PANTHER" id="PTHR21397">
    <property type="entry name" value="CHROMATIN COMPLEXES SUBUNIT BAP18-RELATED"/>
    <property type="match status" value="1"/>
</dbReference>
<evidence type="ECO:0000256" key="9">
    <source>
        <dbReference type="ARBA" id="ARBA00023136"/>
    </source>
</evidence>
<evidence type="ECO:0000313" key="13">
    <source>
        <dbReference type="Proteomes" id="UP000694892"/>
    </source>
</evidence>
<evidence type="ECO:0000256" key="5">
    <source>
        <dbReference type="ARBA" id="ARBA00022692"/>
    </source>
</evidence>
<comment type="subunit">
    <text evidence="3">Component of the ER membrane protein complex (EMC).</text>
</comment>
<evidence type="ECO:0000313" key="12">
    <source>
        <dbReference type="EMBL" id="OCT73063.1"/>
    </source>
</evidence>
<gene>
    <name evidence="12" type="ORF">XELAEV_18036042mg</name>
</gene>
<comment type="similarity">
    <text evidence="2">Belongs to the EMC10 family.</text>
</comment>
<protein>
    <recommendedName>
        <fullName evidence="4">ER membrane protein complex subunit 10</fullName>
    </recommendedName>
</protein>
<keyword evidence="5 10" id="KW-0812">Transmembrane</keyword>
<reference evidence="13" key="1">
    <citation type="journal article" date="2016" name="Nature">
        <title>Genome evolution in the allotetraploid frog Xenopus laevis.</title>
        <authorList>
            <person name="Session A.M."/>
            <person name="Uno Y."/>
            <person name="Kwon T."/>
            <person name="Chapman J.A."/>
            <person name="Toyoda A."/>
            <person name="Takahashi S."/>
            <person name="Fukui A."/>
            <person name="Hikosaka A."/>
            <person name="Suzuki A."/>
            <person name="Kondo M."/>
            <person name="van Heeringen S.J."/>
            <person name="Quigley I."/>
            <person name="Heinz S."/>
            <person name="Ogino H."/>
            <person name="Ochi H."/>
            <person name="Hellsten U."/>
            <person name="Lyons J.B."/>
            <person name="Simakov O."/>
            <person name="Putnam N."/>
            <person name="Stites J."/>
            <person name="Kuroki Y."/>
            <person name="Tanaka T."/>
            <person name="Michiue T."/>
            <person name="Watanabe M."/>
            <person name="Bogdanovic O."/>
            <person name="Lister R."/>
            <person name="Georgiou G."/>
            <person name="Paranjpe S.S."/>
            <person name="van Kruijsbergen I."/>
            <person name="Shu S."/>
            <person name="Carlson J."/>
            <person name="Kinoshita T."/>
            <person name="Ohta Y."/>
            <person name="Mawaribuchi S."/>
            <person name="Jenkins J."/>
            <person name="Grimwood J."/>
            <person name="Schmutz J."/>
            <person name="Mitros T."/>
            <person name="Mozaffari S.V."/>
            <person name="Suzuki Y."/>
            <person name="Haramoto Y."/>
            <person name="Yamamoto T.S."/>
            <person name="Takagi C."/>
            <person name="Heald R."/>
            <person name="Miller K."/>
            <person name="Haudenschild C."/>
            <person name="Kitzman J."/>
            <person name="Nakayama T."/>
            <person name="Izutsu Y."/>
            <person name="Robert J."/>
            <person name="Fortriede J."/>
            <person name="Burns K."/>
            <person name="Lotay V."/>
            <person name="Karimi K."/>
            <person name="Yasuoka Y."/>
            <person name="Dichmann D.S."/>
            <person name="Flajnik M.F."/>
            <person name="Houston D.W."/>
            <person name="Shendure J."/>
            <person name="DuPasquier L."/>
            <person name="Vize P.D."/>
            <person name="Zorn A.M."/>
            <person name="Ito M."/>
            <person name="Marcotte E.M."/>
            <person name="Wallingford J.B."/>
            <person name="Ito Y."/>
            <person name="Asashima M."/>
            <person name="Ueno N."/>
            <person name="Matsuda Y."/>
            <person name="Veenstra G.J."/>
            <person name="Fujiyama A."/>
            <person name="Harland R.M."/>
            <person name="Taira M."/>
            <person name="Rokhsar D.S."/>
        </authorList>
    </citation>
    <scope>NUCLEOTIDE SEQUENCE [LARGE SCALE GENOMIC DNA]</scope>
    <source>
        <strain evidence="13">J</strain>
    </source>
</reference>
<dbReference type="GO" id="GO:0072546">
    <property type="term" value="C:EMC complex"/>
    <property type="evidence" value="ECO:0007669"/>
    <property type="project" value="TreeGrafter"/>
</dbReference>
<dbReference type="AlphaFoldDB" id="A0A974CH49"/>